<evidence type="ECO:0000313" key="2">
    <source>
        <dbReference type="EMBL" id="GAA5070332.1"/>
    </source>
</evidence>
<keyword evidence="3" id="KW-1185">Reference proteome</keyword>
<feature type="compositionally biased region" description="Pro residues" evidence="1">
    <location>
        <begin position="81"/>
        <end position="97"/>
    </location>
</feature>
<proteinExistence type="predicted"/>
<dbReference type="EMBL" id="BAABKC010000087">
    <property type="protein sequence ID" value="GAA5070332.1"/>
    <property type="molecule type" value="Genomic_DNA"/>
</dbReference>
<feature type="compositionally biased region" description="Pro residues" evidence="1">
    <location>
        <begin position="423"/>
        <end position="485"/>
    </location>
</feature>
<sequence>MSTPPAHKIAIDVSEKYLTDALLITHEGTRTLCLRPQTFSSAVRNLLNVMPGLPHEAAERMIREQCPELRDFDDLLGLTEPAPPSVEHPPAPTPQPEPAEESGKVMSRRRRRRAVLATALLPALAASWALGRYTNVVDTANVGQARASTPDAGTDDVSPKAPFADSRFETFTGSSNIDCETTSTLAAECTDSDGVVMSTKAATGPDSTIFLFSYGSERIGLRIFYDAAYARTWARQDGTQQLYPDLHLHGRYALWGTDHQRIEDYAKLLVEADRVKSGRMTAMGAATPLPPRLAALTLGTLGLDSQQVHQLIARPAVAMSNDAPAIVAARLVLGLDTATTWSEQQDDIVALAAGIGPSLPPGQTAPAVVPAMEPADTKTTAPRPDPAPPASPSPSSPAPAQPSSPDPAPRPAPTTTPTSEPSTPAPAPSQPETPIASPPAQPTPPASPAPSPPETPPPAQGTPAPPGEETPAPPAQENPAPPATPAPDEEPAEQTPAPPGEETPVRTADGTAVPSDSADQDDDLLILDSAWTVAA</sequence>
<reference evidence="3" key="1">
    <citation type="journal article" date="2019" name="Int. J. Syst. Evol. Microbiol.">
        <title>The Global Catalogue of Microorganisms (GCM) 10K type strain sequencing project: providing services to taxonomists for standard genome sequencing and annotation.</title>
        <authorList>
            <consortium name="The Broad Institute Genomics Platform"/>
            <consortium name="The Broad Institute Genome Sequencing Center for Infectious Disease"/>
            <person name="Wu L."/>
            <person name="Ma J."/>
        </authorList>
    </citation>
    <scope>NUCLEOTIDE SEQUENCE [LARGE SCALE GENOMIC DNA]</scope>
    <source>
        <strain evidence="3">JCM 18410</strain>
    </source>
</reference>
<organism evidence="2 3">
    <name type="scientific">Streptomyces similanensis</name>
    <dbReference type="NCBI Taxonomy" id="1274988"/>
    <lineage>
        <taxon>Bacteria</taxon>
        <taxon>Bacillati</taxon>
        <taxon>Actinomycetota</taxon>
        <taxon>Actinomycetes</taxon>
        <taxon>Kitasatosporales</taxon>
        <taxon>Streptomycetaceae</taxon>
        <taxon>Streptomyces</taxon>
    </lineage>
</organism>
<comment type="caution">
    <text evidence="2">The sequence shown here is derived from an EMBL/GenBank/DDBJ whole genome shotgun (WGS) entry which is preliminary data.</text>
</comment>
<dbReference type="RefSeq" id="WP_345670773.1">
    <property type="nucleotide sequence ID" value="NZ_BAABKC010000087.1"/>
</dbReference>
<dbReference type="Proteomes" id="UP001500124">
    <property type="component" value="Unassembled WGS sequence"/>
</dbReference>
<evidence type="ECO:0000256" key="1">
    <source>
        <dbReference type="SAM" id="MobiDB-lite"/>
    </source>
</evidence>
<feature type="region of interest" description="Disordered" evidence="1">
    <location>
        <begin position="75"/>
        <end position="109"/>
    </location>
</feature>
<protein>
    <submittedName>
        <fullName evidence="2">Uncharacterized protein</fullName>
    </submittedName>
</protein>
<accession>A0ABP9L7M3</accession>
<feature type="compositionally biased region" description="Pro residues" evidence="1">
    <location>
        <begin position="383"/>
        <end position="414"/>
    </location>
</feature>
<gene>
    <name evidence="2" type="ORF">GCM10023336_55380</name>
</gene>
<feature type="region of interest" description="Disordered" evidence="1">
    <location>
        <begin position="374"/>
        <end position="523"/>
    </location>
</feature>
<name>A0ABP9L7M3_9ACTN</name>
<evidence type="ECO:0000313" key="3">
    <source>
        <dbReference type="Proteomes" id="UP001500124"/>
    </source>
</evidence>